<dbReference type="Proteomes" id="UP000298340">
    <property type="component" value="Unassembled WGS sequence"/>
</dbReference>
<comment type="caution">
    <text evidence="2">The sequence shown here is derived from an EMBL/GenBank/DDBJ whole genome shotgun (WGS) entry which is preliminary data.</text>
</comment>
<evidence type="ECO:0000313" key="1">
    <source>
        <dbReference type="EMBL" id="TCN60081.1"/>
    </source>
</evidence>
<protein>
    <submittedName>
        <fullName evidence="2">Uncharacterized protein</fullName>
    </submittedName>
</protein>
<reference evidence="1" key="3">
    <citation type="submission" date="2019-03" db="EMBL/GenBank/DDBJ databases">
        <authorList>
            <person name="Whitman W."/>
            <person name="Huntemann M."/>
            <person name="Clum A."/>
            <person name="Pillay M."/>
            <person name="Palaniappan K."/>
            <person name="Varghese N."/>
            <person name="Mikhailova N."/>
            <person name="Stamatis D."/>
            <person name="Reddy T."/>
            <person name="Daum C."/>
            <person name="Shapiro N."/>
            <person name="Ivanova N."/>
            <person name="Kyrpides N."/>
            <person name="Woyke T."/>
        </authorList>
    </citation>
    <scope>NUCLEOTIDE SEQUENCE</scope>
    <source>
        <strain evidence="1">P5626</strain>
    </source>
</reference>
<dbReference type="EMBL" id="SLWA01000002">
    <property type="protein sequence ID" value="TCN60081.1"/>
    <property type="molecule type" value="Genomic_DNA"/>
</dbReference>
<sequence length="64" mass="7423">MKSGNRNSIRFLHKKENLRFLYSGSLKYIPDECFVFAFTKSNIHPEYLLPLSSIKLVTNFIAAI</sequence>
<dbReference type="EMBL" id="QWDN01000002">
    <property type="protein sequence ID" value="TEB45311.1"/>
    <property type="molecule type" value="Genomic_DNA"/>
</dbReference>
<keyword evidence="3" id="KW-1185">Reference proteome</keyword>
<accession>A0A4Y7UGK0</accession>
<reference evidence="1 3" key="1">
    <citation type="journal article" date="2015" name="Stand. Genomic Sci.">
        <title>Genomic Encyclopedia of Bacterial and Archaeal Type Strains, Phase III: the genomes of soil and plant-associated and newly described type strains.</title>
        <authorList>
            <person name="Whitman W.B."/>
            <person name="Woyke T."/>
            <person name="Klenk H.P."/>
            <person name="Zhou Y."/>
            <person name="Lilburn T.G."/>
            <person name="Beck B.J."/>
            <person name="De Vos P."/>
            <person name="Vandamme P."/>
            <person name="Eisen J.A."/>
            <person name="Garrity G."/>
            <person name="Hugenholtz P."/>
            <person name="Kyrpides N.C."/>
        </authorList>
    </citation>
    <scope>NUCLEOTIDE SEQUENCE [LARGE SCALE GENOMIC DNA]</scope>
    <source>
        <strain evidence="1 3">P5626</strain>
    </source>
</reference>
<proteinExistence type="predicted"/>
<gene>
    <name evidence="2" type="ORF">D0809_09110</name>
    <name evidence="1" type="ORF">EV142_102701</name>
</gene>
<evidence type="ECO:0000313" key="2">
    <source>
        <dbReference type="EMBL" id="TEB45311.1"/>
    </source>
</evidence>
<evidence type="ECO:0000313" key="3">
    <source>
        <dbReference type="Proteomes" id="UP000295270"/>
    </source>
</evidence>
<dbReference type="AlphaFoldDB" id="A0A4Y7UGK0"/>
<name>A0A4Y7UGK0_9FLAO</name>
<dbReference type="Proteomes" id="UP000295270">
    <property type="component" value="Unassembled WGS sequence"/>
</dbReference>
<evidence type="ECO:0000313" key="4">
    <source>
        <dbReference type="Proteomes" id="UP000298340"/>
    </source>
</evidence>
<reference evidence="2 4" key="2">
    <citation type="journal article" date="2018" name="Syst. Appl. Microbiol.">
        <title>Flavobacterium circumlabens sp. nov. and Flavobacterium cupreum sp. nov., two psychrotrophic species isolated from Antarctic environmental samples.</title>
        <authorList>
            <person name="Kralova S."/>
            <person name="Busse H.J."/>
            <person name="Svec P."/>
            <person name="Maslanova I."/>
            <person name="Stankova E."/>
            <person name="Bartak M."/>
            <person name="Sedlacek I."/>
        </authorList>
    </citation>
    <scope>NUCLEOTIDE SEQUENCE [LARGE SCALE GENOMIC DNA]</scope>
    <source>
        <strain evidence="2 4">CCM 8828</strain>
    </source>
</reference>
<organism evidence="2 4">
    <name type="scientific">Flavobacterium circumlabens</name>
    <dbReference type="NCBI Taxonomy" id="2133765"/>
    <lineage>
        <taxon>Bacteria</taxon>
        <taxon>Pseudomonadati</taxon>
        <taxon>Bacteroidota</taxon>
        <taxon>Flavobacteriia</taxon>
        <taxon>Flavobacteriales</taxon>
        <taxon>Flavobacteriaceae</taxon>
        <taxon>Flavobacterium</taxon>
    </lineage>
</organism>